<comment type="caution">
    <text evidence="4">The sequence shown here is derived from an EMBL/GenBank/DDBJ whole genome shotgun (WGS) entry which is preliminary data.</text>
</comment>
<keyword evidence="5" id="KW-1185">Reference proteome</keyword>
<dbReference type="AlphaFoldDB" id="A0A371I436"/>
<comment type="similarity">
    <text evidence="2">Belongs to the alpha-IPM synthase/homocitrate synthase family.</text>
</comment>
<organism evidence="4 5">
    <name type="scientific">Mucuna pruriens</name>
    <name type="common">Velvet bean</name>
    <name type="synonym">Dolichos pruriens</name>
    <dbReference type="NCBI Taxonomy" id="157652"/>
    <lineage>
        <taxon>Eukaryota</taxon>
        <taxon>Viridiplantae</taxon>
        <taxon>Streptophyta</taxon>
        <taxon>Embryophyta</taxon>
        <taxon>Tracheophyta</taxon>
        <taxon>Spermatophyta</taxon>
        <taxon>Magnoliopsida</taxon>
        <taxon>eudicotyledons</taxon>
        <taxon>Gunneridae</taxon>
        <taxon>Pentapetalae</taxon>
        <taxon>rosids</taxon>
        <taxon>fabids</taxon>
        <taxon>Fabales</taxon>
        <taxon>Fabaceae</taxon>
        <taxon>Papilionoideae</taxon>
        <taxon>50 kb inversion clade</taxon>
        <taxon>NPAAA clade</taxon>
        <taxon>indigoferoid/millettioid clade</taxon>
        <taxon>Phaseoleae</taxon>
        <taxon>Mucuna</taxon>
    </lineage>
</organism>
<dbReference type="Gene3D" id="3.20.20.70">
    <property type="entry name" value="Aldolase class I"/>
    <property type="match status" value="1"/>
</dbReference>
<gene>
    <name evidence="4" type="primary">GMN56</name>
    <name evidence="4" type="ORF">CR513_05784</name>
</gene>
<dbReference type="GO" id="GO:0003852">
    <property type="term" value="F:2-isopropylmalate synthase activity"/>
    <property type="evidence" value="ECO:0007669"/>
    <property type="project" value="TreeGrafter"/>
</dbReference>
<dbReference type="GO" id="GO:0009507">
    <property type="term" value="C:chloroplast"/>
    <property type="evidence" value="ECO:0007669"/>
    <property type="project" value="TreeGrafter"/>
</dbReference>
<dbReference type="PANTHER" id="PTHR10277:SF74">
    <property type="entry name" value="2-ISOPROPYLMALATE SYNTHASE-RELATED"/>
    <property type="match status" value="1"/>
</dbReference>
<feature type="non-terminal residue" evidence="4">
    <location>
        <position position="1"/>
    </location>
</feature>
<dbReference type="PANTHER" id="PTHR10277">
    <property type="entry name" value="HOMOCITRATE SYNTHASE-RELATED"/>
    <property type="match status" value="1"/>
</dbReference>
<dbReference type="InterPro" id="IPR050073">
    <property type="entry name" value="2-IPM_HCS-like"/>
</dbReference>
<evidence type="ECO:0000313" key="5">
    <source>
        <dbReference type="Proteomes" id="UP000257109"/>
    </source>
</evidence>
<dbReference type="InterPro" id="IPR000891">
    <property type="entry name" value="PYR_CT"/>
</dbReference>
<accession>A0A371I436</accession>
<dbReference type="STRING" id="157652.A0A371I436"/>
<sequence>MAGKTANSSNGVGAEYIPNQIQDPSYVRILDTTLRDGEQAPGAAMTSEQKLDIAGQLAKLGVDIIEAGFPSASKEDFNAVKMIAQQVGYNCDAHGYVPVIAALCRCNKKDITTAWEAVKYAKRPRLLLFIATSPIHMEYKLRKSKEQVLQIARDMVYFARTLGCTDIQFGAEDAASTLILGRILVMRSEIAVVTIFLTCTSQESLNQSNMSSLSSRKIVTPISMLRSQIDLPSHLFLVLSQNF</sequence>
<dbReference type="InterPro" id="IPR002034">
    <property type="entry name" value="AIPM/Hcit_synth_CS"/>
</dbReference>
<dbReference type="Proteomes" id="UP000257109">
    <property type="component" value="Unassembled WGS sequence"/>
</dbReference>
<protein>
    <submittedName>
        <fullName evidence="4">2-isopropylmalate synthase</fullName>
    </submittedName>
</protein>
<keyword evidence="1 2" id="KW-0808">Transferase</keyword>
<dbReference type="InterPro" id="IPR013785">
    <property type="entry name" value="Aldolase_TIM"/>
</dbReference>
<dbReference type="OrthoDB" id="2015253at2759"/>
<dbReference type="EMBL" id="QJKJ01000969">
    <property type="protein sequence ID" value="RDY09792.1"/>
    <property type="molecule type" value="Genomic_DNA"/>
</dbReference>
<proteinExistence type="inferred from homology"/>
<evidence type="ECO:0000259" key="3">
    <source>
        <dbReference type="Pfam" id="PF00682"/>
    </source>
</evidence>
<dbReference type="SUPFAM" id="SSF51569">
    <property type="entry name" value="Aldolase"/>
    <property type="match status" value="1"/>
</dbReference>
<evidence type="ECO:0000256" key="2">
    <source>
        <dbReference type="RuleBase" id="RU003523"/>
    </source>
</evidence>
<dbReference type="Pfam" id="PF00682">
    <property type="entry name" value="HMGL-like"/>
    <property type="match status" value="1"/>
</dbReference>
<name>A0A371I436_MUCPR</name>
<evidence type="ECO:0000313" key="4">
    <source>
        <dbReference type="EMBL" id="RDY09792.1"/>
    </source>
</evidence>
<reference evidence="4" key="1">
    <citation type="submission" date="2018-05" db="EMBL/GenBank/DDBJ databases">
        <title>Draft genome of Mucuna pruriens seed.</title>
        <authorList>
            <person name="Nnadi N.E."/>
            <person name="Vos R."/>
            <person name="Hasami M.H."/>
            <person name="Devisetty U.K."/>
            <person name="Aguiy J.C."/>
        </authorList>
    </citation>
    <scope>NUCLEOTIDE SEQUENCE [LARGE SCALE GENOMIC DNA]</scope>
    <source>
        <strain evidence="4">JCA_2017</strain>
    </source>
</reference>
<dbReference type="PROSITE" id="PS00815">
    <property type="entry name" value="AIPM_HOMOCIT_SYNTH_1"/>
    <property type="match status" value="1"/>
</dbReference>
<feature type="domain" description="Pyruvate carboxyltransferase" evidence="3">
    <location>
        <begin position="27"/>
        <end position="177"/>
    </location>
</feature>
<dbReference type="GO" id="GO:0009098">
    <property type="term" value="P:L-leucine biosynthetic process"/>
    <property type="evidence" value="ECO:0007669"/>
    <property type="project" value="TreeGrafter"/>
</dbReference>
<evidence type="ECO:0000256" key="1">
    <source>
        <dbReference type="ARBA" id="ARBA00022679"/>
    </source>
</evidence>